<evidence type="ECO:0000313" key="2">
    <source>
        <dbReference type="Proteomes" id="UP001611383"/>
    </source>
</evidence>
<name>A0ABY9X4U0_9BACT</name>
<accession>A0ABY9X4U0</accession>
<sequence>MNERTEGLLSWQWNLYPDNHCDRRNLLLHALTVPLFQLGTVLLVTSPVTSPWLALPGVVAIVSALALQGRGHRFETVSPVPFRGFFDVVARLFVEQWVTFPRFVLSGGFARAWRSARNAAASVA</sequence>
<keyword evidence="2" id="KW-1185">Reference proteome</keyword>
<protein>
    <submittedName>
        <fullName evidence="1">Terminase</fullName>
    </submittedName>
</protein>
<gene>
    <name evidence="1" type="ORF">F0U60_44475</name>
</gene>
<evidence type="ECO:0000313" key="1">
    <source>
        <dbReference type="EMBL" id="WNG50410.1"/>
    </source>
</evidence>
<reference evidence="1 2" key="1">
    <citation type="submission" date="2019-08" db="EMBL/GenBank/DDBJ databases">
        <title>Archangium and Cystobacter genomes.</title>
        <authorList>
            <person name="Chen I.-C.K."/>
            <person name="Wielgoss S."/>
        </authorList>
    </citation>
    <scope>NUCLEOTIDE SEQUENCE [LARGE SCALE GENOMIC DNA]</scope>
    <source>
        <strain evidence="1 2">Cbm 6</strain>
    </source>
</reference>
<dbReference type="RefSeq" id="WP_395809445.1">
    <property type="nucleotide sequence ID" value="NZ_CP043494.1"/>
</dbReference>
<dbReference type="EMBL" id="CP043494">
    <property type="protein sequence ID" value="WNG50410.1"/>
    <property type="molecule type" value="Genomic_DNA"/>
</dbReference>
<proteinExistence type="predicted"/>
<dbReference type="Proteomes" id="UP001611383">
    <property type="component" value="Chromosome"/>
</dbReference>
<organism evidence="1 2">
    <name type="scientific">Archangium minus</name>
    <dbReference type="NCBI Taxonomy" id="83450"/>
    <lineage>
        <taxon>Bacteria</taxon>
        <taxon>Pseudomonadati</taxon>
        <taxon>Myxococcota</taxon>
        <taxon>Myxococcia</taxon>
        <taxon>Myxococcales</taxon>
        <taxon>Cystobacterineae</taxon>
        <taxon>Archangiaceae</taxon>
        <taxon>Archangium</taxon>
    </lineage>
</organism>